<dbReference type="Proteomes" id="UP000627292">
    <property type="component" value="Unassembled WGS sequence"/>
</dbReference>
<dbReference type="Pfam" id="PF05368">
    <property type="entry name" value="NmrA"/>
    <property type="match status" value="1"/>
</dbReference>
<dbReference type="InterPro" id="IPR051604">
    <property type="entry name" value="Ergot_Alk_Oxidoreductase"/>
</dbReference>
<dbReference type="InterPro" id="IPR008030">
    <property type="entry name" value="NmrA-like"/>
</dbReference>
<evidence type="ECO:0000313" key="3">
    <source>
        <dbReference type="Proteomes" id="UP000627292"/>
    </source>
</evidence>
<comment type="caution">
    <text evidence="2">The sequence shown here is derived from an EMBL/GenBank/DDBJ whole genome shotgun (WGS) entry which is preliminary data.</text>
</comment>
<dbReference type="RefSeq" id="WP_188955718.1">
    <property type="nucleotide sequence ID" value="NZ_BMIB01000004.1"/>
</dbReference>
<evidence type="ECO:0000259" key="1">
    <source>
        <dbReference type="Pfam" id="PF05368"/>
    </source>
</evidence>
<gene>
    <name evidence="2" type="ORF">GCM10011379_40320</name>
</gene>
<dbReference type="SUPFAM" id="SSF51735">
    <property type="entry name" value="NAD(P)-binding Rossmann-fold domains"/>
    <property type="match status" value="1"/>
</dbReference>
<accession>A0A917J3Q3</accession>
<dbReference type="Gene3D" id="3.90.25.10">
    <property type="entry name" value="UDP-galactose 4-epimerase, domain 1"/>
    <property type="match status" value="1"/>
</dbReference>
<proteinExistence type="predicted"/>
<reference evidence="2" key="2">
    <citation type="submission" date="2020-09" db="EMBL/GenBank/DDBJ databases">
        <authorList>
            <person name="Sun Q."/>
            <person name="Zhou Y."/>
        </authorList>
    </citation>
    <scope>NUCLEOTIDE SEQUENCE</scope>
    <source>
        <strain evidence="2">CGMCC 1.15290</strain>
    </source>
</reference>
<dbReference type="InterPro" id="IPR036291">
    <property type="entry name" value="NAD(P)-bd_dom_sf"/>
</dbReference>
<keyword evidence="3" id="KW-1185">Reference proteome</keyword>
<protein>
    <submittedName>
        <fullName evidence="2">NmrA family transcriptional regulator</fullName>
    </submittedName>
</protein>
<dbReference type="PANTHER" id="PTHR43162:SF1">
    <property type="entry name" value="PRESTALK A DIFFERENTIATION PROTEIN A"/>
    <property type="match status" value="1"/>
</dbReference>
<sequence>MKTQSAKDILVLGSTGKTGSRVAAGLQQLGYPVRMGSRKADIPFEWNDPNTWPAVVQNTPAVYITFQPDLSVPGADEAIAAFAQVAVAAGVEKLVLLSGRGEPEAQRCEEMVIQSGADWTIVRASWFMQNFTESHLLEPVQAGFVALPVQAVGEPFIDADDIAAVAIAALTDDKHSQQIYEVTGPRLLTFEEAVQEIAAASGNPIHYQQISIEAYTAQLESYGVPQEYISLLGYLFTQVMDGRNASVTHDVERALGRKAKDFSEFVQQAFSVPA</sequence>
<organism evidence="2 3">
    <name type="scientific">Filimonas zeae</name>
    <dbReference type="NCBI Taxonomy" id="1737353"/>
    <lineage>
        <taxon>Bacteria</taxon>
        <taxon>Pseudomonadati</taxon>
        <taxon>Bacteroidota</taxon>
        <taxon>Chitinophagia</taxon>
        <taxon>Chitinophagales</taxon>
        <taxon>Chitinophagaceae</taxon>
        <taxon>Filimonas</taxon>
    </lineage>
</organism>
<dbReference type="AlphaFoldDB" id="A0A917J3Q3"/>
<dbReference type="PANTHER" id="PTHR43162">
    <property type="match status" value="1"/>
</dbReference>
<reference evidence="2" key="1">
    <citation type="journal article" date="2014" name="Int. J. Syst. Evol. Microbiol.">
        <title>Complete genome sequence of Corynebacterium casei LMG S-19264T (=DSM 44701T), isolated from a smear-ripened cheese.</title>
        <authorList>
            <consortium name="US DOE Joint Genome Institute (JGI-PGF)"/>
            <person name="Walter F."/>
            <person name="Albersmeier A."/>
            <person name="Kalinowski J."/>
            <person name="Ruckert C."/>
        </authorList>
    </citation>
    <scope>NUCLEOTIDE SEQUENCE</scope>
    <source>
        <strain evidence="2">CGMCC 1.15290</strain>
    </source>
</reference>
<feature type="domain" description="NmrA-like" evidence="1">
    <location>
        <begin position="109"/>
        <end position="262"/>
    </location>
</feature>
<name>A0A917J3Q3_9BACT</name>
<dbReference type="EMBL" id="BMIB01000004">
    <property type="protein sequence ID" value="GGH76058.1"/>
    <property type="molecule type" value="Genomic_DNA"/>
</dbReference>
<dbReference type="Gene3D" id="3.40.50.720">
    <property type="entry name" value="NAD(P)-binding Rossmann-like Domain"/>
    <property type="match status" value="1"/>
</dbReference>
<evidence type="ECO:0000313" key="2">
    <source>
        <dbReference type="EMBL" id="GGH76058.1"/>
    </source>
</evidence>